<feature type="domain" description="Methyl-accepting transducer" evidence="6">
    <location>
        <begin position="181"/>
        <end position="321"/>
    </location>
</feature>
<name>A0ABX3KI80_9GAMM</name>
<evidence type="ECO:0000256" key="1">
    <source>
        <dbReference type="ARBA" id="ARBA00004370"/>
    </source>
</evidence>
<keyword evidence="5" id="KW-0812">Transmembrane</keyword>
<evidence type="ECO:0000256" key="4">
    <source>
        <dbReference type="SAM" id="MobiDB-lite"/>
    </source>
</evidence>
<reference evidence="8" key="1">
    <citation type="submission" date="2017-01" db="EMBL/GenBank/DDBJ databases">
        <title>Draft genome of the species Salinivibrio sharmensis.</title>
        <authorList>
            <person name="Lopez-Hermoso C."/>
            <person name="De La Haba R."/>
            <person name="Sanchez-Porro C."/>
            <person name="Ventosa A."/>
        </authorList>
    </citation>
    <scope>NUCLEOTIDE SEQUENCE [LARGE SCALE GENOMIC DNA]</scope>
    <source>
        <strain evidence="8">CBH463</strain>
    </source>
</reference>
<keyword evidence="2 3" id="KW-0807">Transducer</keyword>
<accession>A0ABX3KI80</accession>
<gene>
    <name evidence="7" type="ORF">BZG74_07060</name>
</gene>
<evidence type="ECO:0000256" key="3">
    <source>
        <dbReference type="PROSITE-ProRule" id="PRU00284"/>
    </source>
</evidence>
<dbReference type="PROSITE" id="PS50111">
    <property type="entry name" value="CHEMOTAXIS_TRANSDUC_2"/>
    <property type="match status" value="1"/>
</dbReference>
<evidence type="ECO:0000313" key="8">
    <source>
        <dbReference type="Proteomes" id="UP000188627"/>
    </source>
</evidence>
<proteinExistence type="predicted"/>
<protein>
    <recommendedName>
        <fullName evidence="6">Methyl-accepting transducer domain-containing protein</fullName>
    </recommendedName>
</protein>
<evidence type="ECO:0000313" key="7">
    <source>
        <dbReference type="EMBL" id="OOE88997.1"/>
    </source>
</evidence>
<feature type="transmembrane region" description="Helical" evidence="5">
    <location>
        <begin position="20"/>
        <end position="37"/>
    </location>
</feature>
<dbReference type="PANTHER" id="PTHR32089:SF112">
    <property type="entry name" value="LYSOZYME-LIKE PROTEIN-RELATED"/>
    <property type="match status" value="1"/>
</dbReference>
<comment type="subcellular location">
    <subcellularLocation>
        <location evidence="1">Membrane</location>
    </subcellularLocation>
</comment>
<dbReference type="Gene3D" id="1.10.287.950">
    <property type="entry name" value="Methyl-accepting chemotaxis protein"/>
    <property type="match status" value="1"/>
</dbReference>
<keyword evidence="8" id="KW-1185">Reference proteome</keyword>
<dbReference type="SUPFAM" id="SSF58104">
    <property type="entry name" value="Methyl-accepting chemotaxis protein (MCP) signaling domain"/>
    <property type="match status" value="1"/>
</dbReference>
<evidence type="ECO:0000256" key="2">
    <source>
        <dbReference type="ARBA" id="ARBA00023224"/>
    </source>
</evidence>
<sequence length="406" mass="45294">MKDIPHTSAPVINLSKKMAITFFSAGAFTVVWFLALIFLPNQWHLIVIPFAVMAFWIGTKKTNQLKAMIERRDSELRQVSASQGSEAYQAAYERLIESLKEVLPLWQTTISGGREDMESSVSELSGCFESIAGQLQITLNSNDESVMFKREQALREITQTAVETFNELWLSLDESAHRDAETLTIIKDLSHQNTQLVQFSDDVQQIADQINLLALNATIEAARAGEAGRGFAVVADEVRKLAIRSSTIGEEIRKLVTRVNGTVDEVVSQTEDNFQASKEARESNKNSIGKTLGSIEQRVSVIAEDAQTLLHLKNEVEQQVSDVIIKLQFQDHLSQILTHITDALRDLEEVVGYSSFDQRDQLVSAAGQLLQRMHERASTDFERTVLSGGNYPPSQSKANSSELTFF</sequence>
<feature type="region of interest" description="Disordered" evidence="4">
    <location>
        <begin position="387"/>
        <end position="406"/>
    </location>
</feature>
<dbReference type="PANTHER" id="PTHR32089">
    <property type="entry name" value="METHYL-ACCEPTING CHEMOTAXIS PROTEIN MCPB"/>
    <property type="match status" value="1"/>
</dbReference>
<dbReference type="InterPro" id="IPR004089">
    <property type="entry name" value="MCPsignal_dom"/>
</dbReference>
<comment type="caution">
    <text evidence="7">The sequence shown here is derived from an EMBL/GenBank/DDBJ whole genome shotgun (WGS) entry which is preliminary data.</text>
</comment>
<organism evidence="7 8">
    <name type="scientific">Salinivibrio sharmensis</name>
    <dbReference type="NCBI Taxonomy" id="390883"/>
    <lineage>
        <taxon>Bacteria</taxon>
        <taxon>Pseudomonadati</taxon>
        <taxon>Pseudomonadota</taxon>
        <taxon>Gammaproteobacteria</taxon>
        <taxon>Vibrionales</taxon>
        <taxon>Vibrionaceae</taxon>
        <taxon>Salinivibrio</taxon>
    </lineage>
</organism>
<evidence type="ECO:0000259" key="6">
    <source>
        <dbReference type="PROSITE" id="PS50111"/>
    </source>
</evidence>
<evidence type="ECO:0000256" key="5">
    <source>
        <dbReference type="SAM" id="Phobius"/>
    </source>
</evidence>
<dbReference type="Pfam" id="PF00015">
    <property type="entry name" value="MCPsignal"/>
    <property type="match status" value="1"/>
</dbReference>
<keyword evidence="5" id="KW-1133">Transmembrane helix</keyword>
<keyword evidence="5" id="KW-0472">Membrane</keyword>
<dbReference type="Proteomes" id="UP000188627">
    <property type="component" value="Unassembled WGS sequence"/>
</dbReference>
<dbReference type="SMART" id="SM00283">
    <property type="entry name" value="MA"/>
    <property type="match status" value="1"/>
</dbReference>
<feature type="compositionally biased region" description="Polar residues" evidence="4">
    <location>
        <begin position="392"/>
        <end position="406"/>
    </location>
</feature>
<dbReference type="EMBL" id="MUFC01000005">
    <property type="protein sequence ID" value="OOE88997.1"/>
    <property type="molecule type" value="Genomic_DNA"/>
</dbReference>
<dbReference type="RefSeq" id="WP_077771964.1">
    <property type="nucleotide sequence ID" value="NZ_MUFC01000005.1"/>
</dbReference>